<dbReference type="FunFam" id="1.25.40.10:FF:000073">
    <property type="entry name" value="Pentatricopeptide repeat-containing protein chloroplastic"/>
    <property type="match status" value="2"/>
</dbReference>
<feature type="repeat" description="PPR" evidence="2">
    <location>
        <begin position="550"/>
        <end position="584"/>
    </location>
</feature>
<feature type="repeat" description="PPR" evidence="2">
    <location>
        <begin position="176"/>
        <end position="210"/>
    </location>
</feature>
<dbReference type="FunFam" id="1.25.40.10:FF:000682">
    <property type="entry name" value="Pentatricopeptide repeat-containing protein At3g16610"/>
    <property type="match status" value="1"/>
</dbReference>
<dbReference type="FunFam" id="1.25.40.10:FF:000090">
    <property type="entry name" value="Pentatricopeptide repeat-containing protein, chloroplastic"/>
    <property type="match status" value="1"/>
</dbReference>
<feature type="repeat" description="PPR" evidence="2">
    <location>
        <begin position="278"/>
        <end position="312"/>
    </location>
</feature>
<sequence length="961" mass="107332">MYEKKMAVPRQVFDFHGLLKLCNNTHHLESLYSLLTIHGLNKTHNHFLGEFLRSCFHLGSSDLALSVFRRIENPRLSFQNLMIRSLSHYGLYDDVLGVFHHCRLLNCSFDDFTFPSVIKACTAMNEIRVGKELHCVVLRNGFVENSVIQTCLVDFYAKVGFVKSARDVFDKMSEPDLVCSNALISGYSLNGFDSEAVEVFRGVFVAGLKPNLSTLACMVPVCTRLGWTEIGKSLHCFAVKFGYFSNDFLVAAFISMYVGNNDLCNARNLFDSVVLQKNITVWNAMISAYTQMESPMEAFVMFRSALRDEKQPNLITFVSVIPSCANLSSLLFCESIHALAIKQGLSNQVSVMTALLSMYSKLGDINSASYIFHKMLTRTRLSWNSMISGYVYNGLWELSLDAFSQMQFAGFDPDEVSIVSILSACSKLEAILLGKSVHAFCLRKGFESSLNVSNSLLGFYSGCHKISSSLNLFNQMPFRNTISWNTLISVCIHNQETETAANVLSQMQKERLELDPVTLISILPSFSEKKDLGRGMAIHCYAVKTGFSQDVSLVNSLISMYCNCGELDTAKLLFESMPEKSLVSWNAMMTGFRQHSLHKEIMVSFGEMTRDGKRPNHITLLNLLPACFSRLQGKSVHGFAVRRGIIKETTIVTSLIIMYARFNDLRLCHSLFQMGEKEDISLWNAIMSAHVQTQNTKKAIKFFFYLLKSGLEPDNLTILSLISACVHLNSLKLANSITAYTICKGFNKVVTITNALIDLYARSGNISMARKLFNRLEGKDDVSWSVMINGYGLNGDGKSALDLFTKMEFSGIKPNGVTYSTILSACSHSGLAKEGCRVFNSMAQHGVSPRAEHYACLVDLLARTGNLTEAYEIVEGLPFRPSTSTLEAVLGGCSIHGNVLVAEKICTKLSEWDPQNSTPYVLLHNIYAANGRWNDAEKMRCEIGKRRLRKIVGFSFFLNDD</sequence>
<dbReference type="Proteomes" id="UP000525078">
    <property type="component" value="Unassembled WGS sequence"/>
</dbReference>
<dbReference type="EMBL" id="JAATIP010000351">
    <property type="protein sequence ID" value="KAF4350941.1"/>
    <property type="molecule type" value="Genomic_DNA"/>
</dbReference>
<dbReference type="GO" id="GO:0009451">
    <property type="term" value="P:RNA modification"/>
    <property type="evidence" value="ECO:0007669"/>
    <property type="project" value="InterPro"/>
</dbReference>
<reference evidence="3 4" key="1">
    <citation type="journal article" date="2020" name="bioRxiv">
        <title>Sequence and annotation of 42 cannabis genomes reveals extensive copy number variation in cannabinoid synthesis and pathogen resistance genes.</title>
        <authorList>
            <person name="Mckernan K.J."/>
            <person name="Helbert Y."/>
            <person name="Kane L.T."/>
            <person name="Ebling H."/>
            <person name="Zhang L."/>
            <person name="Liu B."/>
            <person name="Eaton Z."/>
            <person name="Mclaughlin S."/>
            <person name="Kingan S."/>
            <person name="Baybayan P."/>
            <person name="Concepcion G."/>
            <person name="Jordan M."/>
            <person name="Riva A."/>
            <person name="Barbazuk W."/>
            <person name="Harkins T."/>
        </authorList>
    </citation>
    <scope>NUCLEOTIDE SEQUENCE [LARGE SCALE GENOMIC DNA]</scope>
    <source>
        <strain evidence="4">cv. Jamaican Lion 4</strain>
        <tissue evidence="3">Leaf</tissue>
    </source>
</reference>
<keyword evidence="1" id="KW-0677">Repeat</keyword>
<dbReference type="InterPro" id="IPR011990">
    <property type="entry name" value="TPR-like_helical_dom_sf"/>
</dbReference>
<dbReference type="InterPro" id="IPR046848">
    <property type="entry name" value="E_motif"/>
</dbReference>
<dbReference type="AlphaFoldDB" id="A0A7J6DXY5"/>
<dbReference type="NCBIfam" id="TIGR00756">
    <property type="entry name" value="PPR"/>
    <property type="match status" value="6"/>
</dbReference>
<evidence type="ECO:0000256" key="2">
    <source>
        <dbReference type="PROSITE-ProRule" id="PRU00708"/>
    </source>
</evidence>
<dbReference type="PROSITE" id="PS51375">
    <property type="entry name" value="PPR"/>
    <property type="match status" value="8"/>
</dbReference>
<evidence type="ECO:0000256" key="1">
    <source>
        <dbReference type="ARBA" id="ARBA00022737"/>
    </source>
</evidence>
<dbReference type="InterPro" id="IPR002885">
    <property type="entry name" value="PPR_rpt"/>
</dbReference>
<feature type="repeat" description="PPR" evidence="2">
    <location>
        <begin position="815"/>
        <end position="849"/>
    </location>
</feature>
<name>A0A7J6DXY5_CANSA</name>
<evidence type="ECO:0008006" key="5">
    <source>
        <dbReference type="Google" id="ProtNLM"/>
    </source>
</evidence>
<dbReference type="Gene3D" id="1.25.40.10">
    <property type="entry name" value="Tetratricopeptide repeat domain"/>
    <property type="match status" value="6"/>
</dbReference>
<feature type="repeat" description="PPR" evidence="2">
    <location>
        <begin position="379"/>
        <end position="413"/>
    </location>
</feature>
<dbReference type="InterPro" id="IPR046960">
    <property type="entry name" value="PPR_At4g14850-like_plant"/>
</dbReference>
<evidence type="ECO:0000313" key="4">
    <source>
        <dbReference type="Proteomes" id="UP000525078"/>
    </source>
</evidence>
<comment type="caution">
    <text evidence="3">The sequence shown here is derived from an EMBL/GenBank/DDBJ whole genome shotgun (WGS) entry which is preliminary data.</text>
</comment>
<feature type="repeat" description="PPR" evidence="2">
    <location>
        <begin position="679"/>
        <end position="713"/>
    </location>
</feature>
<dbReference type="PANTHER" id="PTHR24015:SF1780">
    <property type="entry name" value="REPEAT SUPERFAMILY PROTEIN, PUTATIVE-RELATED"/>
    <property type="match status" value="1"/>
</dbReference>
<dbReference type="SUPFAM" id="SSF48452">
    <property type="entry name" value="TPR-like"/>
    <property type="match status" value="1"/>
</dbReference>
<feature type="repeat" description="PPR" evidence="2">
    <location>
        <begin position="480"/>
        <end position="514"/>
    </location>
</feature>
<dbReference type="GO" id="GO:0003729">
    <property type="term" value="F:mRNA binding"/>
    <property type="evidence" value="ECO:0007669"/>
    <property type="project" value="UniProtKB-ARBA"/>
</dbReference>
<organism evidence="3 4">
    <name type="scientific">Cannabis sativa</name>
    <name type="common">Hemp</name>
    <name type="synonym">Marijuana</name>
    <dbReference type="NCBI Taxonomy" id="3483"/>
    <lineage>
        <taxon>Eukaryota</taxon>
        <taxon>Viridiplantae</taxon>
        <taxon>Streptophyta</taxon>
        <taxon>Embryophyta</taxon>
        <taxon>Tracheophyta</taxon>
        <taxon>Spermatophyta</taxon>
        <taxon>Magnoliopsida</taxon>
        <taxon>eudicotyledons</taxon>
        <taxon>Gunneridae</taxon>
        <taxon>Pentapetalae</taxon>
        <taxon>rosids</taxon>
        <taxon>fabids</taxon>
        <taxon>Rosales</taxon>
        <taxon>Cannabaceae</taxon>
        <taxon>Cannabis</taxon>
    </lineage>
</organism>
<proteinExistence type="predicted"/>
<evidence type="ECO:0000313" key="3">
    <source>
        <dbReference type="EMBL" id="KAF4350941.1"/>
    </source>
</evidence>
<dbReference type="Pfam" id="PF13041">
    <property type="entry name" value="PPR_2"/>
    <property type="match status" value="2"/>
</dbReference>
<dbReference type="Pfam" id="PF01535">
    <property type="entry name" value="PPR"/>
    <property type="match status" value="9"/>
</dbReference>
<accession>A0A7J6DXY5</accession>
<feature type="repeat" description="PPR" evidence="2">
    <location>
        <begin position="780"/>
        <end position="814"/>
    </location>
</feature>
<dbReference type="PANTHER" id="PTHR24015">
    <property type="entry name" value="OS07G0578800 PROTEIN-RELATED"/>
    <property type="match status" value="1"/>
</dbReference>
<dbReference type="Pfam" id="PF20431">
    <property type="entry name" value="E_motif"/>
    <property type="match status" value="1"/>
</dbReference>
<gene>
    <name evidence="3" type="ORF">F8388_021648</name>
</gene>
<protein>
    <recommendedName>
        <fullName evidence="5">Pentatricopeptide repeat-containing protein</fullName>
    </recommendedName>
</protein>